<comment type="caution">
    <text evidence="2">The sequence shown here is derived from an EMBL/GenBank/DDBJ whole genome shotgun (WGS) entry which is preliminary data.</text>
</comment>
<name>A0ABV8QSH3_9BACT</name>
<dbReference type="Proteomes" id="UP001595907">
    <property type="component" value="Unassembled WGS sequence"/>
</dbReference>
<evidence type="ECO:0000313" key="2">
    <source>
        <dbReference type="EMBL" id="MFC4263256.1"/>
    </source>
</evidence>
<keyword evidence="3" id="KW-1185">Reference proteome</keyword>
<dbReference type="PROSITE" id="PS51257">
    <property type="entry name" value="PROKAR_LIPOPROTEIN"/>
    <property type="match status" value="1"/>
</dbReference>
<protein>
    <recommendedName>
        <fullName evidence="4">DUF5689 domain-containing protein</fullName>
    </recommendedName>
</protein>
<evidence type="ECO:0008006" key="4">
    <source>
        <dbReference type="Google" id="ProtNLM"/>
    </source>
</evidence>
<keyword evidence="1" id="KW-0732">Signal</keyword>
<evidence type="ECO:0000313" key="3">
    <source>
        <dbReference type="Proteomes" id="UP001595907"/>
    </source>
</evidence>
<dbReference type="EMBL" id="JBHSCZ010000002">
    <property type="protein sequence ID" value="MFC4263256.1"/>
    <property type="molecule type" value="Genomic_DNA"/>
</dbReference>
<reference evidence="3" key="1">
    <citation type="journal article" date="2019" name="Int. J. Syst. Evol. Microbiol.">
        <title>The Global Catalogue of Microorganisms (GCM) 10K type strain sequencing project: providing services to taxonomists for standard genome sequencing and annotation.</title>
        <authorList>
            <consortium name="The Broad Institute Genomics Platform"/>
            <consortium name="The Broad Institute Genome Sequencing Center for Infectious Disease"/>
            <person name="Wu L."/>
            <person name="Ma J."/>
        </authorList>
    </citation>
    <scope>NUCLEOTIDE SEQUENCE [LARGE SCALE GENOMIC DNA]</scope>
    <source>
        <strain evidence="3">CECT 8289</strain>
    </source>
</reference>
<dbReference type="RefSeq" id="WP_379709573.1">
    <property type="nucleotide sequence ID" value="NZ_JBHSCZ010000002.1"/>
</dbReference>
<organism evidence="2 3">
    <name type="scientific">Ferruginibacter yonginensis</name>
    <dbReference type="NCBI Taxonomy" id="1310416"/>
    <lineage>
        <taxon>Bacteria</taxon>
        <taxon>Pseudomonadati</taxon>
        <taxon>Bacteroidota</taxon>
        <taxon>Chitinophagia</taxon>
        <taxon>Chitinophagales</taxon>
        <taxon>Chitinophagaceae</taxon>
        <taxon>Ferruginibacter</taxon>
    </lineage>
</organism>
<accession>A0ABV8QSH3</accession>
<sequence length="487" mass="50962">MKKYIVFASALIAVAAVAITGCRKIETDGEKEIVIITQPGSGGTTGQTITLQGRINADTILRKENTYILKGLVYMVGNHTMTIQPGTVIKGAFSGSDVAALTITRGSKIVARGSATEPIVFTTSSPNPQSGDWGGIIICGKAGINASFNGVQGLYQVEGGVDNANGDGLAGSGDAVAPTPVDTDSSGVLSYVRIEYAGYAFQPDKEINSLTLAAVGSKTVIDHVETLYAKDDAFEWFGGSVNCKYLIAAKTQDDDFDTDNGYNGKVQFGLVIRDSVIADISTSEAFESDNNASGTTATPQTSAVFCNITAIGPRATLNNVGSTLFRAGAQIRRNSTISILNSVIMGWPQGVLIDASTGTPTDNNITSNNLRIKYTTLAGNTVNVKYTASSSAPTGATDASITAWFTDPANGNTILTNCSDAKLIQPFNYAAVDPTPFAGSNGYAPIVSGANFTDSKVTDPFFTVVTYRGAIAPAGPESTWWKGWTKF</sequence>
<gene>
    <name evidence="2" type="ORF">ACFOWM_10230</name>
</gene>
<proteinExistence type="predicted"/>
<dbReference type="PANTHER" id="PTHR41339:SF1">
    <property type="entry name" value="SECRETED PROTEIN"/>
    <property type="match status" value="1"/>
</dbReference>
<feature type="signal peptide" evidence="1">
    <location>
        <begin position="1"/>
        <end position="18"/>
    </location>
</feature>
<dbReference type="PANTHER" id="PTHR41339">
    <property type="entry name" value="LIPL48"/>
    <property type="match status" value="1"/>
</dbReference>
<evidence type="ECO:0000256" key="1">
    <source>
        <dbReference type="SAM" id="SignalP"/>
    </source>
</evidence>
<feature type="chain" id="PRO_5045141440" description="DUF5689 domain-containing protein" evidence="1">
    <location>
        <begin position="19"/>
        <end position="487"/>
    </location>
</feature>